<feature type="transmembrane region" description="Helical" evidence="10">
    <location>
        <begin position="106"/>
        <end position="124"/>
    </location>
</feature>
<comment type="similarity">
    <text evidence="3">Belongs to the nicotinamide ribonucleoside (NR) uptake permease (TC 4.B.1) family.</text>
</comment>
<feature type="transmembrane region" description="Helical" evidence="10">
    <location>
        <begin position="196"/>
        <end position="213"/>
    </location>
</feature>
<reference evidence="11" key="1">
    <citation type="journal article" date="2013" name="Lancet">
        <title>First case of E anophelis outbreak in an intensive-care unit.</title>
        <authorList>
            <person name="Teo J."/>
            <person name="Tan S.Y."/>
            <person name="Tay M."/>
            <person name="Ding Y."/>
            <person name="Kjelleberg S."/>
            <person name="Givskov M."/>
            <person name="Lin R.T."/>
            <person name="Yang L."/>
        </authorList>
    </citation>
    <scope>NUCLEOTIDE SEQUENCE [LARGE SCALE GENOMIC DNA]</scope>
    <source>
        <strain evidence="11">NUHP1</strain>
    </source>
</reference>
<evidence type="ECO:0000256" key="4">
    <source>
        <dbReference type="ARBA" id="ARBA00017522"/>
    </source>
</evidence>
<dbReference type="NCBIfam" id="TIGR01528">
    <property type="entry name" value="NMN_trans_PnuC"/>
    <property type="match status" value="1"/>
</dbReference>
<reference evidence="11" key="2">
    <citation type="journal article" date="2015" name="Genome Biol. Evol.">
        <title>Complete Genome Sequence and Transcriptomic Analysis of the Novel Pathogen Elizabethkingia anophelis in Response to Oxidative Stress.</title>
        <authorList>
            <person name="Li Y."/>
            <person name="Liu Y."/>
            <person name="Chew S.C."/>
            <person name="Tay M."/>
            <person name="Salido M.M."/>
            <person name="Teo J."/>
            <person name="Lauro F.M."/>
            <person name="Givskov M."/>
            <person name="Yang L."/>
        </authorList>
    </citation>
    <scope>NUCLEOTIDE SEQUENCE</scope>
    <source>
        <strain evidence="11">NUHP1</strain>
    </source>
</reference>
<dbReference type="HOGENOM" id="CLU_076589_2_0_10"/>
<evidence type="ECO:0000256" key="7">
    <source>
        <dbReference type="ARBA" id="ARBA00022692"/>
    </source>
</evidence>
<dbReference type="RefSeq" id="WP_024565477.1">
    <property type="nucleotide sequence ID" value="NZ_CP007547.1"/>
</dbReference>
<evidence type="ECO:0000313" key="12">
    <source>
        <dbReference type="Proteomes" id="UP000028933"/>
    </source>
</evidence>
<keyword evidence="9 10" id="KW-0472">Membrane</keyword>
<name>A0A077EJH1_9FLAO</name>
<keyword evidence="5" id="KW-0813">Transport</keyword>
<evidence type="ECO:0000256" key="1">
    <source>
        <dbReference type="ARBA" id="ARBA00002672"/>
    </source>
</evidence>
<dbReference type="Proteomes" id="UP000028933">
    <property type="component" value="Chromosome"/>
</dbReference>
<evidence type="ECO:0000313" key="11">
    <source>
        <dbReference type="EMBL" id="AIL46414.1"/>
    </source>
</evidence>
<feature type="transmembrane region" description="Helical" evidence="10">
    <location>
        <begin position="19"/>
        <end position="35"/>
    </location>
</feature>
<evidence type="ECO:0000256" key="9">
    <source>
        <dbReference type="ARBA" id="ARBA00023136"/>
    </source>
</evidence>
<evidence type="ECO:0000256" key="2">
    <source>
        <dbReference type="ARBA" id="ARBA00004651"/>
    </source>
</evidence>
<dbReference type="KEGG" id="eao:BD94_2639"/>
<keyword evidence="7 10" id="KW-0812">Transmembrane</keyword>
<feature type="transmembrane region" description="Helical" evidence="10">
    <location>
        <begin position="146"/>
        <end position="166"/>
    </location>
</feature>
<protein>
    <recommendedName>
        <fullName evidence="4">Nicotinamide riboside transporter PnuC</fullName>
    </recommendedName>
</protein>
<comment type="function">
    <text evidence="1">Required for nicotinamide riboside transport across the inner membrane.</text>
</comment>
<keyword evidence="6" id="KW-1003">Cell membrane</keyword>
<feature type="transmembrane region" description="Helical" evidence="10">
    <location>
        <begin position="42"/>
        <end position="61"/>
    </location>
</feature>
<sequence>MDIINYLIAPYLSYSRQQILLEFIAALFGLLSVYFSAKKNIWVYPSGIISTTIYVYILYHFGLWGDMLINFYYTSMSIYGWIKWAESSKDHIHVEVSRATGREWKICAVLFALSMALVTLVYYYKPYINNGFSMIGIILDLSHLDWANYMDILTTSIFLAGMWLMAEKKVESWWFWIIGDLICIPMMIYKELGITAVQYIIFTIISIRGYIDWTNSIKEREKINQTNYI</sequence>
<dbReference type="Pfam" id="PF04973">
    <property type="entry name" value="NMN_transporter"/>
    <property type="match status" value="1"/>
</dbReference>
<dbReference type="eggNOG" id="COG3201">
    <property type="taxonomic scope" value="Bacteria"/>
</dbReference>
<comment type="subcellular location">
    <subcellularLocation>
        <location evidence="2">Cell membrane</location>
        <topology evidence="2">Multi-pass membrane protein</topology>
    </subcellularLocation>
</comment>
<gene>
    <name evidence="11" type="ORF">BD94_2639</name>
</gene>
<proteinExistence type="inferred from homology"/>
<dbReference type="PANTHER" id="PTHR36122">
    <property type="entry name" value="NICOTINAMIDE RIBOSIDE TRANSPORTER PNUC"/>
    <property type="match status" value="1"/>
</dbReference>
<accession>A0A077EJH1</accession>
<organism evidence="11 12">
    <name type="scientific">Elizabethkingia anophelis NUHP1</name>
    <dbReference type="NCBI Taxonomy" id="1338011"/>
    <lineage>
        <taxon>Bacteria</taxon>
        <taxon>Pseudomonadati</taxon>
        <taxon>Bacteroidota</taxon>
        <taxon>Flavobacteriia</taxon>
        <taxon>Flavobacteriales</taxon>
        <taxon>Weeksellaceae</taxon>
        <taxon>Elizabethkingia</taxon>
    </lineage>
</organism>
<evidence type="ECO:0000256" key="5">
    <source>
        <dbReference type="ARBA" id="ARBA00022448"/>
    </source>
</evidence>
<dbReference type="InterPro" id="IPR006419">
    <property type="entry name" value="NMN_transpt_PnuC"/>
</dbReference>
<dbReference type="EMBL" id="CP007547">
    <property type="protein sequence ID" value="AIL46414.1"/>
    <property type="molecule type" value="Genomic_DNA"/>
</dbReference>
<feature type="transmembrane region" description="Helical" evidence="10">
    <location>
        <begin position="173"/>
        <end position="190"/>
    </location>
</feature>
<dbReference type="AlphaFoldDB" id="A0A077EJH1"/>
<dbReference type="GO" id="GO:0005886">
    <property type="term" value="C:plasma membrane"/>
    <property type="evidence" value="ECO:0007669"/>
    <property type="project" value="UniProtKB-SubCell"/>
</dbReference>
<evidence type="ECO:0000256" key="8">
    <source>
        <dbReference type="ARBA" id="ARBA00022989"/>
    </source>
</evidence>
<dbReference type="STRING" id="1338011.BD94_2639"/>
<keyword evidence="8 10" id="KW-1133">Transmembrane helix</keyword>
<evidence type="ECO:0000256" key="6">
    <source>
        <dbReference type="ARBA" id="ARBA00022475"/>
    </source>
</evidence>
<dbReference type="PANTHER" id="PTHR36122:SF2">
    <property type="entry name" value="NICOTINAMIDE RIBOSIDE TRANSPORTER PNUC"/>
    <property type="match status" value="1"/>
</dbReference>
<dbReference type="GO" id="GO:0034257">
    <property type="term" value="F:nicotinamide riboside transmembrane transporter activity"/>
    <property type="evidence" value="ECO:0007669"/>
    <property type="project" value="InterPro"/>
</dbReference>
<evidence type="ECO:0000256" key="3">
    <source>
        <dbReference type="ARBA" id="ARBA00006669"/>
    </source>
</evidence>
<evidence type="ECO:0000256" key="10">
    <source>
        <dbReference type="SAM" id="Phobius"/>
    </source>
</evidence>